<feature type="region of interest" description="Disordered" evidence="1">
    <location>
        <begin position="191"/>
        <end position="217"/>
    </location>
</feature>
<dbReference type="Proteomes" id="UP000282876">
    <property type="component" value="Unassembled WGS sequence"/>
</dbReference>
<evidence type="ECO:0000313" key="2">
    <source>
        <dbReference type="EMBL" id="RVD93281.1"/>
    </source>
</evidence>
<dbReference type="EMBL" id="RCSS01000057">
    <property type="protein sequence ID" value="RVD93281.1"/>
    <property type="molecule type" value="Genomic_DNA"/>
</dbReference>
<keyword evidence="3" id="KW-1185">Reference proteome</keyword>
<reference evidence="2 3" key="1">
    <citation type="submission" date="2018-10" db="EMBL/GenBank/DDBJ databases">
        <title>Draft genome sequence of the microsporidian Tubulinosema ratisbonensis.</title>
        <authorList>
            <person name="Polonais V."/>
            <person name="Peyretaillade E."/>
            <person name="Niehus S."/>
            <person name="Wawrzyniak I."/>
            <person name="Franchet A."/>
            <person name="Gaspin C."/>
            <person name="Reichstadt M."/>
            <person name="Belser C."/>
            <person name="Labadie K."/>
            <person name="Delbac F."/>
            <person name="Ferrandon D."/>
        </authorList>
    </citation>
    <scope>NUCLEOTIDE SEQUENCE [LARGE SCALE GENOMIC DNA]</scope>
    <source>
        <strain evidence="2 3">Franzen</strain>
    </source>
</reference>
<gene>
    <name evidence="2" type="ORF">TUBRATIS_001880</name>
</gene>
<sequence>MLIFTLCSFVLSTKEMLFDWINLIYFGSQDEQNLAINRLEAYKIYIQSFHFTEEWAQIIKDKFPEMTSSQAEQMESQEFKNNVLILTELLCDILTRAEVLDSLLETSDSHDMKASTFELNSNDFKKIVRLFANESFKEVLIPLTAKFSDPNNFSSDPEQEDLFFKKFFRDLGLNDVSVYIKSFVAEEEVETNSTSNENVCEAESASFLPAENPSLGD</sequence>
<evidence type="ECO:0000256" key="1">
    <source>
        <dbReference type="SAM" id="MobiDB-lite"/>
    </source>
</evidence>
<name>A0A437APW5_9MICR</name>
<comment type="caution">
    <text evidence="2">The sequence shown here is derived from an EMBL/GenBank/DDBJ whole genome shotgun (WGS) entry which is preliminary data.</text>
</comment>
<dbReference type="AlphaFoldDB" id="A0A437APW5"/>
<proteinExistence type="predicted"/>
<accession>A0A437APW5</accession>
<organism evidence="2 3">
    <name type="scientific">Tubulinosema ratisbonensis</name>
    <dbReference type="NCBI Taxonomy" id="291195"/>
    <lineage>
        <taxon>Eukaryota</taxon>
        <taxon>Fungi</taxon>
        <taxon>Fungi incertae sedis</taxon>
        <taxon>Microsporidia</taxon>
        <taxon>Tubulinosematoidea</taxon>
        <taxon>Tubulinosematidae</taxon>
        <taxon>Tubulinosema</taxon>
    </lineage>
</organism>
<dbReference type="VEuPathDB" id="MicrosporidiaDB:TUBRATIS_001880"/>
<protein>
    <submittedName>
        <fullName evidence="2">Uncharacterized protein</fullName>
    </submittedName>
</protein>
<evidence type="ECO:0000313" key="3">
    <source>
        <dbReference type="Proteomes" id="UP000282876"/>
    </source>
</evidence>